<keyword evidence="1" id="KW-0479">Metal-binding</keyword>
<dbReference type="GO" id="GO:0046872">
    <property type="term" value="F:metal ion binding"/>
    <property type="evidence" value="ECO:0007669"/>
    <property type="project" value="UniProtKB-KW"/>
</dbReference>
<gene>
    <name evidence="3" type="ORF">Azoinq_10710</name>
</gene>
<evidence type="ECO:0000313" key="3">
    <source>
        <dbReference type="EMBL" id="QWT50531.1"/>
    </source>
</evidence>
<dbReference type="InterPro" id="IPR006121">
    <property type="entry name" value="HMA_dom"/>
</dbReference>
<dbReference type="CDD" id="cd00371">
    <property type="entry name" value="HMA"/>
    <property type="match status" value="1"/>
</dbReference>
<dbReference type="AlphaFoldDB" id="A0A975SQR4"/>
<reference evidence="3" key="1">
    <citation type="submission" date="2020-11" db="EMBL/GenBank/DDBJ databases">
        <title>Azospira inquinata sp. nov.</title>
        <authorList>
            <person name="Moe W.M."/>
            <person name="Mikes M.C."/>
        </authorList>
    </citation>
    <scope>NUCLEOTIDE SEQUENCE</scope>
    <source>
        <strain evidence="3">Azo-3</strain>
    </source>
</reference>
<dbReference type="PANTHER" id="PTHR46594:SF4">
    <property type="entry name" value="P-TYPE CATION-TRANSPORTING ATPASE"/>
    <property type="match status" value="1"/>
</dbReference>
<evidence type="ECO:0000313" key="4">
    <source>
        <dbReference type="Proteomes" id="UP000683428"/>
    </source>
</evidence>
<protein>
    <submittedName>
        <fullName evidence="3">Heavy-metal-associated domain-containing protein</fullName>
    </submittedName>
</protein>
<accession>A0A975SQR4</accession>
<evidence type="ECO:0000256" key="1">
    <source>
        <dbReference type="ARBA" id="ARBA00022723"/>
    </source>
</evidence>
<organism evidence="3 4">
    <name type="scientific">Azospira inquinata</name>
    <dbReference type="NCBI Taxonomy" id="2785627"/>
    <lineage>
        <taxon>Bacteria</taxon>
        <taxon>Pseudomonadati</taxon>
        <taxon>Pseudomonadota</taxon>
        <taxon>Betaproteobacteria</taxon>
        <taxon>Rhodocyclales</taxon>
        <taxon>Rhodocyclaceae</taxon>
        <taxon>Azospira</taxon>
    </lineage>
</organism>
<dbReference type="PANTHER" id="PTHR46594">
    <property type="entry name" value="P-TYPE CATION-TRANSPORTING ATPASE"/>
    <property type="match status" value="1"/>
</dbReference>
<dbReference type="PROSITE" id="PS50846">
    <property type="entry name" value="HMA_2"/>
    <property type="match status" value="1"/>
</dbReference>
<dbReference type="Pfam" id="PF00403">
    <property type="entry name" value="HMA"/>
    <property type="match status" value="1"/>
</dbReference>
<dbReference type="Proteomes" id="UP000683428">
    <property type="component" value="Chromosome"/>
</dbReference>
<keyword evidence="4" id="KW-1185">Reference proteome</keyword>
<name>A0A975SQR4_9RHOO</name>
<proteinExistence type="predicted"/>
<evidence type="ECO:0000259" key="2">
    <source>
        <dbReference type="PROSITE" id="PS50846"/>
    </source>
</evidence>
<dbReference type="KEGG" id="aiq:Azoinq_10710"/>
<feature type="domain" description="HMA" evidence="2">
    <location>
        <begin position="2"/>
        <end position="68"/>
    </location>
</feature>
<dbReference type="FunFam" id="3.30.70.100:FF:000001">
    <property type="entry name" value="ATPase copper transporting beta"/>
    <property type="match status" value="1"/>
</dbReference>
<dbReference type="EMBL" id="CP064782">
    <property type="protein sequence ID" value="QWT50531.1"/>
    <property type="molecule type" value="Genomic_DNA"/>
</dbReference>
<sequence length="68" mass="7040">METTTLKVGGMSCQKCVASLTSVLSKLPGVAQAEVVLEPGQATVTYDPAQVGTEQLRQAVEDAGFDAL</sequence>